<evidence type="ECO:0000313" key="1">
    <source>
        <dbReference type="EMBL" id="KAJ8886909.1"/>
    </source>
</evidence>
<proteinExistence type="predicted"/>
<reference evidence="1 2" key="1">
    <citation type="submission" date="2023-02" db="EMBL/GenBank/DDBJ databases">
        <title>LHISI_Scaffold_Assembly.</title>
        <authorList>
            <person name="Stuart O.P."/>
            <person name="Cleave R."/>
            <person name="Magrath M.J.L."/>
            <person name="Mikheyev A.S."/>
        </authorList>
    </citation>
    <scope>NUCLEOTIDE SEQUENCE [LARGE SCALE GENOMIC DNA]</scope>
    <source>
        <strain evidence="1">Daus_M_001</strain>
        <tissue evidence="1">Leg muscle</tissue>
    </source>
</reference>
<protein>
    <submittedName>
        <fullName evidence="1">Uncharacterized protein</fullName>
    </submittedName>
</protein>
<evidence type="ECO:0000313" key="2">
    <source>
        <dbReference type="Proteomes" id="UP001159363"/>
    </source>
</evidence>
<dbReference type="Proteomes" id="UP001159363">
    <property type="component" value="Chromosome X"/>
</dbReference>
<gene>
    <name evidence="1" type="ORF">PR048_013123</name>
</gene>
<organism evidence="1 2">
    <name type="scientific">Dryococelus australis</name>
    <dbReference type="NCBI Taxonomy" id="614101"/>
    <lineage>
        <taxon>Eukaryota</taxon>
        <taxon>Metazoa</taxon>
        <taxon>Ecdysozoa</taxon>
        <taxon>Arthropoda</taxon>
        <taxon>Hexapoda</taxon>
        <taxon>Insecta</taxon>
        <taxon>Pterygota</taxon>
        <taxon>Neoptera</taxon>
        <taxon>Polyneoptera</taxon>
        <taxon>Phasmatodea</taxon>
        <taxon>Verophasmatodea</taxon>
        <taxon>Anareolatae</taxon>
        <taxon>Phasmatidae</taxon>
        <taxon>Eurycanthinae</taxon>
        <taxon>Dryococelus</taxon>
    </lineage>
</organism>
<dbReference type="EMBL" id="JARBHB010000004">
    <property type="protein sequence ID" value="KAJ8886909.1"/>
    <property type="molecule type" value="Genomic_DNA"/>
</dbReference>
<sequence length="144" mass="16507">MGVVFPVTGHSFLPSDKVFGTTERDLRKMETVDNMDWKAETRSFVKKKSAAHHFKISQIKELVLTKMTSTSITVSGEHYYNFEIVQSLSLMKKDKGPTNINPTELVPGIKVKPSKIHDVKTLLTKHYGDQWCAIDKLKWFTEYT</sequence>
<comment type="caution">
    <text evidence="1">The sequence shown here is derived from an EMBL/GenBank/DDBJ whole genome shotgun (WGS) entry which is preliminary data.</text>
</comment>
<accession>A0ABQ9HRA9</accession>
<keyword evidence="2" id="KW-1185">Reference proteome</keyword>
<name>A0ABQ9HRA9_9NEOP</name>